<feature type="compositionally biased region" description="Gly residues" evidence="1">
    <location>
        <begin position="233"/>
        <end position="243"/>
    </location>
</feature>
<evidence type="ECO:0000256" key="2">
    <source>
        <dbReference type="SAM" id="Phobius"/>
    </source>
</evidence>
<feature type="region of interest" description="Disordered" evidence="1">
    <location>
        <begin position="36"/>
        <end position="127"/>
    </location>
</feature>
<name>A0A9Q0EPR0_9TELE</name>
<feature type="compositionally biased region" description="Low complexity" evidence="1">
    <location>
        <begin position="209"/>
        <end position="221"/>
    </location>
</feature>
<proteinExistence type="predicted"/>
<comment type="caution">
    <text evidence="3">The sequence shown here is derived from an EMBL/GenBank/DDBJ whole genome shotgun (WGS) entry which is preliminary data.</text>
</comment>
<accession>A0A9Q0EPR0</accession>
<keyword evidence="2" id="KW-1133">Transmembrane helix</keyword>
<dbReference type="OrthoDB" id="71307at2759"/>
<dbReference type="Proteomes" id="UP001148018">
    <property type="component" value="Unassembled WGS sequence"/>
</dbReference>
<feature type="compositionally biased region" description="Polar residues" evidence="1">
    <location>
        <begin position="82"/>
        <end position="92"/>
    </location>
</feature>
<protein>
    <recommendedName>
        <fullName evidence="5">Acyl-CoA-binding domain-containing protein 5</fullName>
    </recommendedName>
</protein>
<reference evidence="3" key="1">
    <citation type="submission" date="2022-07" db="EMBL/GenBank/DDBJ databases">
        <title>Chromosome-level genome of Muraenolepis orangiensis.</title>
        <authorList>
            <person name="Kim J."/>
        </authorList>
    </citation>
    <scope>NUCLEOTIDE SEQUENCE</scope>
    <source>
        <strain evidence="3">KU_S4_2022</strain>
        <tissue evidence="3">Muscle</tissue>
    </source>
</reference>
<evidence type="ECO:0008006" key="5">
    <source>
        <dbReference type="Google" id="ProtNLM"/>
    </source>
</evidence>
<evidence type="ECO:0000313" key="4">
    <source>
        <dbReference type="Proteomes" id="UP001148018"/>
    </source>
</evidence>
<dbReference type="EMBL" id="JANIIK010000037">
    <property type="protein sequence ID" value="KAJ3611242.1"/>
    <property type="molecule type" value="Genomic_DNA"/>
</dbReference>
<evidence type="ECO:0000256" key="1">
    <source>
        <dbReference type="SAM" id="MobiDB-lite"/>
    </source>
</evidence>
<keyword evidence="2" id="KW-0812">Transmembrane</keyword>
<keyword evidence="4" id="KW-1185">Reference proteome</keyword>
<sequence length="342" mass="36817">MPITDEVEELLRVMGPFYELVDEKKRITQISELSSGFGTMLSSRPSKSVTKSIIRNMQLNGSLESRPTGARPQANGGPHLTNGAQSKTSLNGHGSPRGAGLDNGHAHPDPSEEPSSPQLASDSDSEVYCDSVDQFCLKEGSDRSCSLEDLDEDEDQGSLPPTLEEESQQPPPLGEIPGPGGGVQRGGEEVEASRGTSQRRRLNGDRAGRSLVRGVRGSRPSDGAGSERLGAGSWQGGEGDGERWGGAGTPVGSLNQQIVVALARLQEDMQSVLQRLHTLEALGATQARSMAMSSLASPRVNKARKNPSWWPFDVSPGTVAFAVVWPLVVQWLLRLYFQRRRR</sequence>
<gene>
    <name evidence="3" type="ORF">NHX12_021258</name>
</gene>
<feature type="compositionally biased region" description="Polar residues" evidence="1">
    <location>
        <begin position="113"/>
        <end position="122"/>
    </location>
</feature>
<keyword evidence="2" id="KW-0472">Membrane</keyword>
<evidence type="ECO:0000313" key="3">
    <source>
        <dbReference type="EMBL" id="KAJ3611242.1"/>
    </source>
</evidence>
<feature type="transmembrane region" description="Helical" evidence="2">
    <location>
        <begin position="309"/>
        <end position="333"/>
    </location>
</feature>
<organism evidence="3 4">
    <name type="scientific">Muraenolepis orangiensis</name>
    <name type="common">Patagonian moray cod</name>
    <dbReference type="NCBI Taxonomy" id="630683"/>
    <lineage>
        <taxon>Eukaryota</taxon>
        <taxon>Metazoa</taxon>
        <taxon>Chordata</taxon>
        <taxon>Craniata</taxon>
        <taxon>Vertebrata</taxon>
        <taxon>Euteleostomi</taxon>
        <taxon>Actinopterygii</taxon>
        <taxon>Neopterygii</taxon>
        <taxon>Teleostei</taxon>
        <taxon>Neoteleostei</taxon>
        <taxon>Acanthomorphata</taxon>
        <taxon>Zeiogadaria</taxon>
        <taxon>Gadariae</taxon>
        <taxon>Gadiformes</taxon>
        <taxon>Muraenolepidoidei</taxon>
        <taxon>Muraenolepididae</taxon>
        <taxon>Muraenolepis</taxon>
    </lineage>
</organism>
<feature type="compositionally biased region" description="Polar residues" evidence="1">
    <location>
        <begin position="36"/>
        <end position="65"/>
    </location>
</feature>
<feature type="region of interest" description="Disordered" evidence="1">
    <location>
        <begin position="140"/>
        <end position="243"/>
    </location>
</feature>
<dbReference type="AlphaFoldDB" id="A0A9Q0EPR0"/>